<accession>Q4SE87</accession>
<evidence type="ECO:0000259" key="2">
    <source>
        <dbReference type="Pfam" id="PF15292"/>
    </source>
</evidence>
<evidence type="ECO:0000256" key="1">
    <source>
        <dbReference type="SAM" id="MobiDB-lite"/>
    </source>
</evidence>
<dbReference type="OrthoDB" id="8944938at2759"/>
<dbReference type="Pfam" id="PF15292">
    <property type="entry name" value="Treslin_M"/>
    <property type="match status" value="1"/>
</dbReference>
<comment type="caution">
    <text evidence="3">The sequence shown here is derived from an EMBL/GenBank/DDBJ whole genome shotgun (WGS) entry which is preliminary data.</text>
</comment>
<dbReference type="AlphaFoldDB" id="Q4SE87"/>
<dbReference type="InterPro" id="IPR026153">
    <property type="entry name" value="Treslin"/>
</dbReference>
<dbReference type="GO" id="GO:0010212">
    <property type="term" value="P:response to ionizing radiation"/>
    <property type="evidence" value="ECO:0007669"/>
    <property type="project" value="InterPro"/>
</dbReference>
<feature type="domain" description="Treslin M" evidence="2">
    <location>
        <begin position="173"/>
        <end position="283"/>
    </location>
</feature>
<dbReference type="GO" id="GO:0030174">
    <property type="term" value="P:regulation of DNA-templated DNA replication initiation"/>
    <property type="evidence" value="ECO:0007669"/>
    <property type="project" value="TreeGrafter"/>
</dbReference>
<dbReference type="GO" id="GO:0005634">
    <property type="term" value="C:nucleus"/>
    <property type="evidence" value="ECO:0007669"/>
    <property type="project" value="InterPro"/>
</dbReference>
<dbReference type="PANTHER" id="PTHR21556:SF2">
    <property type="entry name" value="TRESLIN"/>
    <property type="match status" value="1"/>
</dbReference>
<protein>
    <submittedName>
        <fullName evidence="3">(spotted green pufferfish) hypothetical protein</fullName>
    </submittedName>
</protein>
<organism evidence="3">
    <name type="scientific">Tetraodon nigroviridis</name>
    <name type="common">Spotted green pufferfish</name>
    <name type="synonym">Chelonodon nigroviridis</name>
    <dbReference type="NCBI Taxonomy" id="99883"/>
    <lineage>
        <taxon>Eukaryota</taxon>
        <taxon>Metazoa</taxon>
        <taxon>Chordata</taxon>
        <taxon>Craniata</taxon>
        <taxon>Vertebrata</taxon>
        <taxon>Euteleostomi</taxon>
        <taxon>Actinopterygii</taxon>
        <taxon>Neopterygii</taxon>
        <taxon>Teleostei</taxon>
        <taxon>Neoteleostei</taxon>
        <taxon>Acanthomorphata</taxon>
        <taxon>Eupercaria</taxon>
        <taxon>Tetraodontiformes</taxon>
        <taxon>Tetradontoidea</taxon>
        <taxon>Tetraodontidae</taxon>
        <taxon>Tetraodon</taxon>
    </lineage>
</organism>
<reference evidence="3" key="1">
    <citation type="journal article" date="2004" name="Nature">
        <title>Genome duplication in the teleost fish Tetraodon nigroviridis reveals the early vertebrate proto-karyotype.</title>
        <authorList>
            <person name="Jaillon O."/>
            <person name="Aury J.-M."/>
            <person name="Brunet F."/>
            <person name="Petit J.-L."/>
            <person name="Stange-Thomann N."/>
            <person name="Mauceli E."/>
            <person name="Bouneau L."/>
            <person name="Fischer C."/>
            <person name="Ozouf-Costaz C."/>
            <person name="Bernot A."/>
            <person name="Nicaud S."/>
            <person name="Jaffe D."/>
            <person name="Fisher S."/>
            <person name="Lutfalla G."/>
            <person name="Dossat C."/>
            <person name="Segurens B."/>
            <person name="Dasilva C."/>
            <person name="Salanoubat M."/>
            <person name="Levy M."/>
            <person name="Boudet N."/>
            <person name="Castellano S."/>
            <person name="Anthouard V."/>
            <person name="Jubin C."/>
            <person name="Castelli V."/>
            <person name="Katinka M."/>
            <person name="Vacherie B."/>
            <person name="Biemont C."/>
            <person name="Skalli Z."/>
            <person name="Cattolico L."/>
            <person name="Poulain J."/>
            <person name="De Berardinis V."/>
            <person name="Cruaud C."/>
            <person name="Duprat S."/>
            <person name="Brottier P."/>
            <person name="Coutanceau J.-P."/>
            <person name="Gouzy J."/>
            <person name="Parra G."/>
            <person name="Lardier G."/>
            <person name="Chapple C."/>
            <person name="McKernan K.J."/>
            <person name="McEwan P."/>
            <person name="Bosak S."/>
            <person name="Kellis M."/>
            <person name="Volff J.-N."/>
            <person name="Guigo R."/>
            <person name="Zody M.C."/>
            <person name="Mesirov J."/>
            <person name="Lindblad-Toh K."/>
            <person name="Birren B."/>
            <person name="Nusbaum C."/>
            <person name="Kahn D."/>
            <person name="Robinson-Rechavi M."/>
            <person name="Laudet V."/>
            <person name="Schachter V."/>
            <person name="Quetier F."/>
            <person name="Saurin W."/>
            <person name="Scarpelli C."/>
            <person name="Wincker P."/>
            <person name="Lander E.S."/>
            <person name="Weissenbach J."/>
            <person name="Roest Crollius H."/>
        </authorList>
    </citation>
    <scope>NUCLEOTIDE SEQUENCE [LARGE SCALE GENOMIC DNA]</scope>
</reference>
<dbReference type="PANTHER" id="PTHR21556">
    <property type="entry name" value="TRESLIN"/>
    <property type="match status" value="1"/>
</dbReference>
<evidence type="ECO:0000313" key="3">
    <source>
        <dbReference type="EMBL" id="CAG01045.1"/>
    </source>
</evidence>
<dbReference type="EMBL" id="CAAE01014625">
    <property type="protein sequence ID" value="CAG01045.1"/>
    <property type="molecule type" value="Genomic_DNA"/>
</dbReference>
<dbReference type="GO" id="GO:0003682">
    <property type="term" value="F:chromatin binding"/>
    <property type="evidence" value="ECO:0007669"/>
    <property type="project" value="TreeGrafter"/>
</dbReference>
<dbReference type="InterPro" id="IPR032746">
    <property type="entry name" value="Treslin_M"/>
</dbReference>
<gene>
    <name evidence="3" type="ORF">GSTENG00019674001</name>
</gene>
<dbReference type="KEGG" id="tng:GSTEN00019674G001"/>
<feature type="region of interest" description="Disordered" evidence="1">
    <location>
        <begin position="1"/>
        <end position="98"/>
    </location>
</feature>
<dbReference type="GO" id="GO:0006260">
    <property type="term" value="P:DNA replication"/>
    <property type="evidence" value="ECO:0007669"/>
    <property type="project" value="InterPro"/>
</dbReference>
<dbReference type="GO" id="GO:0033314">
    <property type="term" value="P:mitotic DNA replication checkpoint signaling"/>
    <property type="evidence" value="ECO:0007669"/>
    <property type="project" value="InterPro"/>
</dbReference>
<reference evidence="3" key="2">
    <citation type="submission" date="2004-02" db="EMBL/GenBank/DDBJ databases">
        <authorList>
            <consortium name="Genoscope"/>
            <consortium name="Whitehead Institute Centre for Genome Research"/>
        </authorList>
    </citation>
    <scope>NUCLEOTIDE SEQUENCE</scope>
</reference>
<name>Q4SE87_TETNG</name>
<sequence>MAALGSAAGLPVGPTRPHLPDQAVPETPQLRPGRAERVPRGRRVRQPELGAGGRRVSPLRDAAVQVPVPGQPGPAGRPHRTPSVQGPPGPAAPAARGAALGGQQLAGAGEGCTCSPGTPGCRRASDGTADVFLQVASCEDHLGFQRLSQVLAQVDGSVLPLVSLLDLCSSHQNLALRSSIGYLLCPDAVHRLAFPVLTGTLEWNQGAPGQRCHVLLEPLCRGQKLLPESVRVRLTAVLQDWDSSALRQPASECWVLHRSGCSAPGAEAFRHLLTELSARRLHLARLLLTHQTSPAATGSTHLPRVVGGLLGVVCDLMEHSDTTDEPPSDPPVPEWAQQEVRLHPLGGGVLESWFPLSDQAGVSSHLMESMR</sequence>
<dbReference type="GO" id="GO:0007095">
    <property type="term" value="P:mitotic G2 DNA damage checkpoint signaling"/>
    <property type="evidence" value="ECO:0007669"/>
    <property type="project" value="TreeGrafter"/>
</dbReference>
<proteinExistence type="predicted"/>